<sequence>MKNPKREQKHKKGLYFRSHFRVGIHYLQLDSVAFMRFMRGRHPQTILTDIDSGLRDAIASELPNSKHMYQWCSLEDVGVFFLSTSSSRALFRLFLGQLLVALVPAVR</sequence>
<gene>
    <name evidence="1" type="ORF">DVH24_032485</name>
</gene>
<dbReference type="Proteomes" id="UP000290289">
    <property type="component" value="Chromosome 9"/>
</dbReference>
<dbReference type="STRING" id="3750.A0A498J3G0"/>
<accession>A0A498J3G0</accession>
<reference evidence="1 2" key="1">
    <citation type="submission" date="2018-10" db="EMBL/GenBank/DDBJ databases">
        <title>A high-quality apple genome assembly.</title>
        <authorList>
            <person name="Hu J."/>
        </authorList>
    </citation>
    <scope>NUCLEOTIDE SEQUENCE [LARGE SCALE GENOMIC DNA]</scope>
    <source>
        <strain evidence="2">cv. HFTH1</strain>
        <tissue evidence="1">Young leaf</tissue>
    </source>
</reference>
<evidence type="ECO:0000313" key="2">
    <source>
        <dbReference type="Proteomes" id="UP000290289"/>
    </source>
</evidence>
<name>A0A498J3G0_MALDO</name>
<evidence type="ECO:0008006" key="3">
    <source>
        <dbReference type="Google" id="ProtNLM"/>
    </source>
</evidence>
<dbReference type="EMBL" id="RDQH01000335">
    <property type="protein sequence ID" value="RXH90128.1"/>
    <property type="molecule type" value="Genomic_DNA"/>
</dbReference>
<protein>
    <recommendedName>
        <fullName evidence="3">Protein FAR1-RELATED SEQUENCE</fullName>
    </recommendedName>
</protein>
<organism evidence="1 2">
    <name type="scientific">Malus domestica</name>
    <name type="common">Apple</name>
    <name type="synonym">Pyrus malus</name>
    <dbReference type="NCBI Taxonomy" id="3750"/>
    <lineage>
        <taxon>Eukaryota</taxon>
        <taxon>Viridiplantae</taxon>
        <taxon>Streptophyta</taxon>
        <taxon>Embryophyta</taxon>
        <taxon>Tracheophyta</taxon>
        <taxon>Spermatophyta</taxon>
        <taxon>Magnoliopsida</taxon>
        <taxon>eudicotyledons</taxon>
        <taxon>Gunneridae</taxon>
        <taxon>Pentapetalae</taxon>
        <taxon>rosids</taxon>
        <taxon>fabids</taxon>
        <taxon>Rosales</taxon>
        <taxon>Rosaceae</taxon>
        <taxon>Amygdaloideae</taxon>
        <taxon>Maleae</taxon>
        <taxon>Malus</taxon>
    </lineage>
</organism>
<dbReference type="AlphaFoldDB" id="A0A498J3G0"/>
<proteinExistence type="predicted"/>
<keyword evidence="2" id="KW-1185">Reference proteome</keyword>
<comment type="caution">
    <text evidence="1">The sequence shown here is derived from an EMBL/GenBank/DDBJ whole genome shotgun (WGS) entry which is preliminary data.</text>
</comment>
<evidence type="ECO:0000313" key="1">
    <source>
        <dbReference type="EMBL" id="RXH90128.1"/>
    </source>
</evidence>